<name>A0A9D1E7G7_9FIRM</name>
<protein>
    <submittedName>
        <fullName evidence="6">ABC transporter substrate-binding protein</fullName>
    </submittedName>
</protein>
<dbReference type="InterPro" id="IPR015168">
    <property type="entry name" value="SsuA/THI5"/>
</dbReference>
<dbReference type="Proteomes" id="UP000823913">
    <property type="component" value="Unassembled WGS sequence"/>
</dbReference>
<evidence type="ECO:0000259" key="5">
    <source>
        <dbReference type="Pfam" id="PF09084"/>
    </source>
</evidence>
<evidence type="ECO:0000313" key="7">
    <source>
        <dbReference type="Proteomes" id="UP000823913"/>
    </source>
</evidence>
<dbReference type="EMBL" id="DVHK01000133">
    <property type="protein sequence ID" value="HIR67710.1"/>
    <property type="molecule type" value="Genomic_DNA"/>
</dbReference>
<dbReference type="GO" id="GO:0042597">
    <property type="term" value="C:periplasmic space"/>
    <property type="evidence" value="ECO:0007669"/>
    <property type="project" value="UniProtKB-SubCell"/>
</dbReference>
<organism evidence="6 7">
    <name type="scientific">Candidatus Coproplasma avicola</name>
    <dbReference type="NCBI Taxonomy" id="2840744"/>
    <lineage>
        <taxon>Bacteria</taxon>
        <taxon>Bacillati</taxon>
        <taxon>Bacillota</taxon>
        <taxon>Clostridia</taxon>
        <taxon>Eubacteriales</taxon>
        <taxon>Candidatus Coproplasma</taxon>
    </lineage>
</organism>
<dbReference type="Gene3D" id="3.40.190.10">
    <property type="entry name" value="Periplasmic binding protein-like II"/>
    <property type="match status" value="2"/>
</dbReference>
<accession>A0A9D1E7G7</accession>
<dbReference type="SUPFAM" id="SSF53850">
    <property type="entry name" value="Periplasmic binding protein-like II"/>
    <property type="match status" value="1"/>
</dbReference>
<evidence type="ECO:0000256" key="3">
    <source>
        <dbReference type="ARBA" id="ARBA00022729"/>
    </source>
</evidence>
<dbReference type="PANTHER" id="PTHR30024">
    <property type="entry name" value="ALIPHATIC SULFONATES-BINDING PROTEIN-RELATED"/>
    <property type="match status" value="1"/>
</dbReference>
<dbReference type="PANTHER" id="PTHR30024:SF47">
    <property type="entry name" value="TAURINE-BINDING PERIPLASMIC PROTEIN"/>
    <property type="match status" value="1"/>
</dbReference>
<dbReference type="AlphaFoldDB" id="A0A9D1E7G7"/>
<evidence type="ECO:0000256" key="4">
    <source>
        <dbReference type="SAM" id="SignalP"/>
    </source>
</evidence>
<keyword evidence="3 4" id="KW-0732">Signal</keyword>
<feature type="domain" description="SsuA/THI5-like" evidence="5">
    <location>
        <begin position="44"/>
        <end position="247"/>
    </location>
</feature>
<proteinExistence type="inferred from homology"/>
<reference evidence="6" key="2">
    <citation type="journal article" date="2021" name="PeerJ">
        <title>Extensive microbial diversity within the chicken gut microbiome revealed by metagenomics and culture.</title>
        <authorList>
            <person name="Gilroy R."/>
            <person name="Ravi A."/>
            <person name="Getino M."/>
            <person name="Pursley I."/>
            <person name="Horton D.L."/>
            <person name="Alikhan N.F."/>
            <person name="Baker D."/>
            <person name="Gharbi K."/>
            <person name="Hall N."/>
            <person name="Watson M."/>
            <person name="Adriaenssens E.M."/>
            <person name="Foster-Nyarko E."/>
            <person name="Jarju S."/>
            <person name="Secka A."/>
            <person name="Antonio M."/>
            <person name="Oren A."/>
            <person name="Chaudhuri R.R."/>
            <person name="La Ragione R."/>
            <person name="Hildebrand F."/>
            <person name="Pallen M.J."/>
        </authorList>
    </citation>
    <scope>NUCLEOTIDE SEQUENCE</scope>
    <source>
        <strain evidence="6">ChiW16-3235</strain>
    </source>
</reference>
<comment type="subcellular location">
    <subcellularLocation>
        <location evidence="1">Periplasm</location>
    </subcellularLocation>
</comment>
<feature type="chain" id="PRO_5039373479" evidence="4">
    <location>
        <begin position="24"/>
        <end position="332"/>
    </location>
</feature>
<comment type="similarity">
    <text evidence="2">Belongs to the bacterial solute-binding protein SsuA/TauA family.</text>
</comment>
<comment type="caution">
    <text evidence="6">The sequence shown here is derived from an EMBL/GenBank/DDBJ whole genome shotgun (WGS) entry which is preliminary data.</text>
</comment>
<evidence type="ECO:0000256" key="1">
    <source>
        <dbReference type="ARBA" id="ARBA00004418"/>
    </source>
</evidence>
<sequence length="332" mass="35802">MKNKIICLLAAAILSAATPLALSSCSTDDGVIRVNEVTHSVFYAPMYLADGLGYFEEEGITIELTNGGGADATMAAVLSGGADIGFCGPEAAIYVAIGGSNDLPMVFGQLTKRDGSFLVGREEQPDFEWSDLEGKEILAGRKGGVPAMTFEYALKEQGVNATLNYDVAFNMMTAAFESGVADYCTMFEPAASEYEAQGKGYIVASVGQESGEVPYTCFMAKQSYIDANPDKIEGFLRAVTKAIKYVNETDSATVAQQLLPYFDGTTLQSLEVSVENYKAIDSWVTDMAMKESAFTRLQDIIESAGELERRVDFDELVLTDVAHAVYEQVYGL</sequence>
<gene>
    <name evidence="6" type="ORF">IAB94_06665</name>
</gene>
<evidence type="ECO:0000313" key="6">
    <source>
        <dbReference type="EMBL" id="HIR67710.1"/>
    </source>
</evidence>
<dbReference type="PROSITE" id="PS51257">
    <property type="entry name" value="PROKAR_LIPOPROTEIN"/>
    <property type="match status" value="1"/>
</dbReference>
<reference evidence="6" key="1">
    <citation type="submission" date="2020-10" db="EMBL/GenBank/DDBJ databases">
        <authorList>
            <person name="Gilroy R."/>
        </authorList>
    </citation>
    <scope>NUCLEOTIDE SEQUENCE</scope>
    <source>
        <strain evidence="6">ChiW16-3235</strain>
    </source>
</reference>
<evidence type="ECO:0000256" key="2">
    <source>
        <dbReference type="ARBA" id="ARBA00010742"/>
    </source>
</evidence>
<feature type="signal peptide" evidence="4">
    <location>
        <begin position="1"/>
        <end position="23"/>
    </location>
</feature>
<dbReference type="Pfam" id="PF09084">
    <property type="entry name" value="NMT1"/>
    <property type="match status" value="1"/>
</dbReference>